<dbReference type="OrthoDB" id="5339426at2"/>
<dbReference type="Proteomes" id="UP000252669">
    <property type="component" value="Unassembled WGS sequence"/>
</dbReference>
<accession>A0A366MTC9</accession>
<comment type="caution">
    <text evidence="1">The sequence shown here is derived from an EMBL/GenBank/DDBJ whole genome shotgun (WGS) entry which is preliminary data.</text>
</comment>
<reference evidence="1 2" key="1">
    <citation type="submission" date="2017-10" db="EMBL/GenBank/DDBJ databases">
        <title>Genomics of the genus Arcobacter.</title>
        <authorList>
            <person name="Perez-Cataluna A."/>
            <person name="Figueras M.J."/>
        </authorList>
    </citation>
    <scope>NUCLEOTIDE SEQUENCE [LARGE SCALE GENOMIC DNA]</scope>
    <source>
        <strain evidence="1 2">CECT 9230</strain>
    </source>
</reference>
<name>A0A366MTC9_9BACT</name>
<evidence type="ECO:0000313" key="2">
    <source>
        <dbReference type="Proteomes" id="UP000252669"/>
    </source>
</evidence>
<protein>
    <recommendedName>
        <fullName evidence="3">Cysteine-rich small domain-containing protein</fullName>
    </recommendedName>
</protein>
<sequence>MTYKEWFLQHAKKHQNILKKLEDKTPSDILEYFKFENMVKNEQDFCLLYKENKKCHNIDDLNCYLCACPYFRFNDLGIKEENNKTLYSFCSINSKKGSIFEVENNIHQDCSNCVIPHKRNFIKKNFDRYWLNIMKNVEI</sequence>
<evidence type="ECO:0000313" key="1">
    <source>
        <dbReference type="EMBL" id="RBQ28854.1"/>
    </source>
</evidence>
<organism evidence="1 2">
    <name type="scientific">Aliarcobacter vitoriensis</name>
    <dbReference type="NCBI Taxonomy" id="2011099"/>
    <lineage>
        <taxon>Bacteria</taxon>
        <taxon>Pseudomonadati</taxon>
        <taxon>Campylobacterota</taxon>
        <taxon>Epsilonproteobacteria</taxon>
        <taxon>Campylobacterales</taxon>
        <taxon>Arcobacteraceae</taxon>
        <taxon>Aliarcobacter</taxon>
    </lineage>
</organism>
<gene>
    <name evidence="1" type="ORF">CRU91_06675</name>
</gene>
<dbReference type="RefSeq" id="WP_113894448.1">
    <property type="nucleotide sequence ID" value="NZ_JANJGA010000010.1"/>
</dbReference>
<proteinExistence type="predicted"/>
<dbReference type="AlphaFoldDB" id="A0A366MTC9"/>
<dbReference type="EMBL" id="PDKB01000010">
    <property type="protein sequence ID" value="RBQ28854.1"/>
    <property type="molecule type" value="Genomic_DNA"/>
</dbReference>
<evidence type="ECO:0008006" key="3">
    <source>
        <dbReference type="Google" id="ProtNLM"/>
    </source>
</evidence>
<keyword evidence="2" id="KW-1185">Reference proteome</keyword>